<name>A0ACB6RK94_9PLEO</name>
<sequence>MSSGDESAQELSSANDAPQQARAASRRQSRTPGTRRKRRRIESAERSRVRKYYLEGKYSDAYRVLFNGDVSRAAARFESTDGLQHYATQYGASVWSGKEQATLFAALGRLGRDDAAGIAQAIGTKTVTETRELLLLLEDAAVEHRDVGMTLRDIPAAIEVGQECTEELDVMAEALAWYQEQWEVSEEQKRCGDYWLITPAVAEDMEAAINGPSRAASTRPTTPAEPGTPHAGPGITGSCVRCKHHKIRCDRKVPCTNCARLKRKVACKYKRSKRNVLSVDLTPQAPTMEEAQDQAPQPGIPAQSQILQAIPQASLLHAENMLSLSKDLFMNRSPDLPSPWPHWSAYASEQVPEPSILRTAFNDFHALAVSVTKRLMQTAILEATSRLRSQRRRTKKGVMPLVKTRDVLSAIDVLGMKRNGRSQWTGAARRCNVRVFDEQRTTRFKIKQREISWDQAEQILGLYDAVTAPSASDARATGSAADSEDEKAFRQRAARHGTPLPMEHLSLSNSDSDVETEDDAAGSDSASSDDRDEELTDSVKHQIRDSIDRSSSAEPGEATQDHVRGKQTLEQFDQEASRREEEALCNLLGFTTTIKQKSPHGDGSEVDSDDGLENFVTSADDWRNWTEYHATWEEHQTPVPSARFAANQQPRKTTPASRLNTDSDASSTASGSPQQTKHNFTGVVELRVRDPRTYAAMQNHASGIHSDSAKSDLSGSDDDMDADVPAQSVENTEVPQNSDVQDAMDWET</sequence>
<comment type="caution">
    <text evidence="1">The sequence shown here is derived from an EMBL/GenBank/DDBJ whole genome shotgun (WGS) entry which is preliminary data.</text>
</comment>
<reference evidence="1" key="1">
    <citation type="journal article" date="2020" name="Stud. Mycol.">
        <title>101 Dothideomycetes genomes: a test case for predicting lifestyles and emergence of pathogens.</title>
        <authorList>
            <person name="Haridas S."/>
            <person name="Albert R."/>
            <person name="Binder M."/>
            <person name="Bloem J."/>
            <person name="Labutti K."/>
            <person name="Salamov A."/>
            <person name="Andreopoulos B."/>
            <person name="Baker S."/>
            <person name="Barry K."/>
            <person name="Bills G."/>
            <person name="Bluhm B."/>
            <person name="Cannon C."/>
            <person name="Castanera R."/>
            <person name="Culley D."/>
            <person name="Daum C."/>
            <person name="Ezra D."/>
            <person name="Gonzalez J."/>
            <person name="Henrissat B."/>
            <person name="Kuo A."/>
            <person name="Liang C."/>
            <person name="Lipzen A."/>
            <person name="Lutzoni F."/>
            <person name="Magnuson J."/>
            <person name="Mondo S."/>
            <person name="Nolan M."/>
            <person name="Ohm R."/>
            <person name="Pangilinan J."/>
            <person name="Park H.-J."/>
            <person name="Ramirez L."/>
            <person name="Alfaro M."/>
            <person name="Sun H."/>
            <person name="Tritt A."/>
            <person name="Yoshinaga Y."/>
            <person name="Zwiers L.-H."/>
            <person name="Turgeon B."/>
            <person name="Goodwin S."/>
            <person name="Spatafora J."/>
            <person name="Crous P."/>
            <person name="Grigoriev I."/>
        </authorList>
    </citation>
    <scope>NUCLEOTIDE SEQUENCE</scope>
    <source>
        <strain evidence="1">CBS 525.71</strain>
    </source>
</reference>
<dbReference type="EMBL" id="MU006746">
    <property type="protein sequence ID" value="KAF2622316.1"/>
    <property type="molecule type" value="Genomic_DNA"/>
</dbReference>
<accession>A0ACB6RK94</accession>
<protein>
    <submittedName>
        <fullName evidence="1">Uncharacterized protein</fullName>
    </submittedName>
</protein>
<gene>
    <name evidence="1" type="ORF">BU25DRAFT_495227</name>
</gene>
<keyword evidence="2" id="KW-1185">Reference proteome</keyword>
<evidence type="ECO:0000313" key="1">
    <source>
        <dbReference type="EMBL" id="KAF2622316.1"/>
    </source>
</evidence>
<dbReference type="Proteomes" id="UP000799754">
    <property type="component" value="Unassembled WGS sequence"/>
</dbReference>
<organism evidence="1 2">
    <name type="scientific">Macroventuria anomochaeta</name>
    <dbReference type="NCBI Taxonomy" id="301207"/>
    <lineage>
        <taxon>Eukaryota</taxon>
        <taxon>Fungi</taxon>
        <taxon>Dikarya</taxon>
        <taxon>Ascomycota</taxon>
        <taxon>Pezizomycotina</taxon>
        <taxon>Dothideomycetes</taxon>
        <taxon>Pleosporomycetidae</taxon>
        <taxon>Pleosporales</taxon>
        <taxon>Pleosporineae</taxon>
        <taxon>Didymellaceae</taxon>
        <taxon>Macroventuria</taxon>
    </lineage>
</organism>
<evidence type="ECO:0000313" key="2">
    <source>
        <dbReference type="Proteomes" id="UP000799754"/>
    </source>
</evidence>
<proteinExistence type="predicted"/>